<name>A0ABN2B901_9ACTN</name>
<reference evidence="4 5" key="1">
    <citation type="journal article" date="2019" name="Int. J. Syst. Evol. Microbiol.">
        <title>The Global Catalogue of Microorganisms (GCM) 10K type strain sequencing project: providing services to taxonomists for standard genome sequencing and annotation.</title>
        <authorList>
            <consortium name="The Broad Institute Genomics Platform"/>
            <consortium name="The Broad Institute Genome Sequencing Center for Infectious Disease"/>
            <person name="Wu L."/>
            <person name="Ma J."/>
        </authorList>
    </citation>
    <scope>NUCLEOTIDE SEQUENCE [LARGE SCALE GENOMIC DNA]</scope>
    <source>
        <strain evidence="4 5">JCM 14942</strain>
    </source>
</reference>
<keyword evidence="5" id="KW-1185">Reference proteome</keyword>
<dbReference type="RefSeq" id="WP_344113345.1">
    <property type="nucleotide sequence ID" value="NZ_BAAAOR010000030.1"/>
</dbReference>
<evidence type="ECO:0000313" key="5">
    <source>
        <dbReference type="Proteomes" id="UP001500842"/>
    </source>
</evidence>
<evidence type="ECO:0000313" key="4">
    <source>
        <dbReference type="EMBL" id="GAA1535287.1"/>
    </source>
</evidence>
<accession>A0ABN2B901</accession>
<protein>
    <recommendedName>
        <fullName evidence="3">WxL Interacting Protein peptidoglycan binding domain-containing protein</fullName>
    </recommendedName>
</protein>
<dbReference type="InterPro" id="IPR010317">
    <property type="entry name" value="WxLIP_PGBD"/>
</dbReference>
<keyword evidence="1" id="KW-0812">Transmembrane</keyword>
<proteinExistence type="predicted"/>
<gene>
    <name evidence="4" type="ORF">GCM10009788_42620</name>
</gene>
<evidence type="ECO:0000256" key="2">
    <source>
        <dbReference type="SAM" id="SignalP"/>
    </source>
</evidence>
<keyword evidence="1" id="KW-1133">Transmembrane helix</keyword>
<feature type="signal peptide" evidence="2">
    <location>
        <begin position="1"/>
        <end position="25"/>
    </location>
</feature>
<dbReference type="Pfam" id="PF06030">
    <property type="entry name" value="WxLIP_PGBD"/>
    <property type="match status" value="1"/>
</dbReference>
<organism evidence="4 5">
    <name type="scientific">Nocardioides humi</name>
    <dbReference type="NCBI Taxonomy" id="449461"/>
    <lineage>
        <taxon>Bacteria</taxon>
        <taxon>Bacillati</taxon>
        <taxon>Actinomycetota</taxon>
        <taxon>Actinomycetes</taxon>
        <taxon>Propionibacteriales</taxon>
        <taxon>Nocardioidaceae</taxon>
        <taxon>Nocardioides</taxon>
    </lineage>
</organism>
<keyword evidence="2" id="KW-0732">Signal</keyword>
<evidence type="ECO:0000256" key="1">
    <source>
        <dbReference type="SAM" id="Phobius"/>
    </source>
</evidence>
<comment type="caution">
    <text evidence="4">The sequence shown here is derived from an EMBL/GenBank/DDBJ whole genome shotgun (WGS) entry which is preliminary data.</text>
</comment>
<feature type="transmembrane region" description="Helical" evidence="1">
    <location>
        <begin position="290"/>
        <end position="312"/>
    </location>
</feature>
<evidence type="ECO:0000259" key="3">
    <source>
        <dbReference type="Pfam" id="PF06030"/>
    </source>
</evidence>
<feature type="domain" description="WxL Interacting Protein peptidoglycan binding" evidence="3">
    <location>
        <begin position="42"/>
        <end position="142"/>
    </location>
</feature>
<keyword evidence="1" id="KW-0472">Membrane</keyword>
<sequence>MLSRPLALLAALLLSVLVAPAPAQAAEGEASWAIRTASNTYGDARQNFSYTLNPGATVEDALVVHNDGTEPITLAVYAADGFTTTDGQLDLLRTDQESHGVGVWVTAGRSTVKIKPGREKQVPFALAVPDNATPGDHLGGIVTSLTSEANDAGIAVDRRLAMRIRVRVSGELAPQLTVEDPHVDYDGTANPLGTGEATVEYTIHNTGNAILAARQEVRVTGPFGWAGRDAPDLPDTPELLPGERWTVSVPVDGVPPLVRLSAQVRLVPLLNDAAGSTSTLDAVEETGHGWAVPWTLLLVVVLVGGGGTGLVVRDRRLRAAVRETASASA</sequence>
<dbReference type="EMBL" id="BAAAOR010000030">
    <property type="protein sequence ID" value="GAA1535287.1"/>
    <property type="molecule type" value="Genomic_DNA"/>
</dbReference>
<dbReference type="Proteomes" id="UP001500842">
    <property type="component" value="Unassembled WGS sequence"/>
</dbReference>
<feature type="chain" id="PRO_5046923019" description="WxL Interacting Protein peptidoglycan binding domain-containing protein" evidence="2">
    <location>
        <begin position="26"/>
        <end position="329"/>
    </location>
</feature>